<keyword evidence="7" id="KW-0819">tRNA processing</keyword>
<evidence type="ECO:0000313" key="8">
    <source>
        <dbReference type="EMBL" id="MFC4347317.1"/>
    </source>
</evidence>
<dbReference type="Gene3D" id="3.40.50.150">
    <property type="entry name" value="Vaccinia Virus protein VP39"/>
    <property type="match status" value="1"/>
</dbReference>
<dbReference type="Pfam" id="PF02390">
    <property type="entry name" value="Methyltransf_4"/>
    <property type="match status" value="1"/>
</dbReference>
<evidence type="ECO:0000256" key="4">
    <source>
        <dbReference type="ARBA" id="ARBA00022603"/>
    </source>
</evidence>
<dbReference type="CDD" id="cd02440">
    <property type="entry name" value="AdoMet_MTases"/>
    <property type="match status" value="1"/>
</dbReference>
<dbReference type="PANTHER" id="PTHR23417">
    <property type="entry name" value="3-DEOXY-D-MANNO-OCTULOSONIC-ACID TRANSFERASE/TRNA GUANINE-N 7 - -METHYLTRANSFERASE"/>
    <property type="match status" value="1"/>
</dbReference>
<evidence type="ECO:0000256" key="2">
    <source>
        <dbReference type="ARBA" id="ARBA00003015"/>
    </source>
</evidence>
<dbReference type="PANTHER" id="PTHR23417:SF14">
    <property type="entry name" value="PENTACOTRIPEPTIDE-REPEAT REGION OF PRORP DOMAIN-CONTAINING PROTEIN"/>
    <property type="match status" value="1"/>
</dbReference>
<dbReference type="InterPro" id="IPR029063">
    <property type="entry name" value="SAM-dependent_MTases_sf"/>
</dbReference>
<dbReference type="EC" id="2.1.1.33" evidence="3"/>
<dbReference type="Proteomes" id="UP001595776">
    <property type="component" value="Unassembled WGS sequence"/>
</dbReference>
<dbReference type="RefSeq" id="WP_068152692.1">
    <property type="nucleotide sequence ID" value="NZ_JBHSCR010000003.1"/>
</dbReference>
<dbReference type="SUPFAM" id="SSF53335">
    <property type="entry name" value="S-adenosyl-L-methionine-dependent methyltransferases"/>
    <property type="match status" value="1"/>
</dbReference>
<evidence type="ECO:0000313" key="9">
    <source>
        <dbReference type="Proteomes" id="UP001595776"/>
    </source>
</evidence>
<name>A0ABV8U7Y1_9PROT</name>
<evidence type="ECO:0000256" key="3">
    <source>
        <dbReference type="ARBA" id="ARBA00011977"/>
    </source>
</evidence>
<evidence type="ECO:0000256" key="7">
    <source>
        <dbReference type="ARBA" id="ARBA00022694"/>
    </source>
</evidence>
<keyword evidence="5" id="KW-0808">Transferase</keyword>
<organism evidence="8 9">
    <name type="scientific">Kordiimonas lipolytica</name>
    <dbReference type="NCBI Taxonomy" id="1662421"/>
    <lineage>
        <taxon>Bacteria</taxon>
        <taxon>Pseudomonadati</taxon>
        <taxon>Pseudomonadota</taxon>
        <taxon>Alphaproteobacteria</taxon>
        <taxon>Kordiimonadales</taxon>
        <taxon>Kordiimonadaceae</taxon>
        <taxon>Kordiimonas</taxon>
    </lineage>
</organism>
<dbReference type="InterPro" id="IPR003358">
    <property type="entry name" value="tRNA_(Gua-N-7)_MeTrfase_Trmb"/>
</dbReference>
<comment type="catalytic activity">
    <reaction evidence="1">
        <text>guanosine(46) in tRNA + S-adenosyl-L-methionine = N(7)-methylguanosine(46) in tRNA + S-adenosyl-L-homocysteine</text>
        <dbReference type="Rhea" id="RHEA:42708"/>
        <dbReference type="Rhea" id="RHEA-COMP:10188"/>
        <dbReference type="Rhea" id="RHEA-COMP:10189"/>
        <dbReference type="ChEBI" id="CHEBI:57856"/>
        <dbReference type="ChEBI" id="CHEBI:59789"/>
        <dbReference type="ChEBI" id="CHEBI:74269"/>
        <dbReference type="ChEBI" id="CHEBI:74480"/>
        <dbReference type="EC" id="2.1.1.33"/>
    </reaction>
</comment>
<dbReference type="EMBL" id="JBHSCR010000003">
    <property type="protein sequence ID" value="MFC4347317.1"/>
    <property type="molecule type" value="Genomic_DNA"/>
</dbReference>
<protein>
    <recommendedName>
        <fullName evidence="3">tRNA (guanine(46)-N(7))-methyltransferase</fullName>
        <ecNumber evidence="3">2.1.1.33</ecNumber>
    </recommendedName>
</protein>
<gene>
    <name evidence="8" type="ORF">ACFO5Q_05625</name>
</gene>
<evidence type="ECO:0000256" key="6">
    <source>
        <dbReference type="ARBA" id="ARBA00022691"/>
    </source>
</evidence>
<comment type="caution">
    <text evidence="8">The sequence shown here is derived from an EMBL/GenBank/DDBJ whole genome shotgun (WGS) entry which is preliminary data.</text>
</comment>
<accession>A0ABV8U7Y1</accession>
<dbReference type="PROSITE" id="PS51625">
    <property type="entry name" value="SAM_MT_TRMB"/>
    <property type="match status" value="1"/>
</dbReference>
<proteinExistence type="predicted"/>
<keyword evidence="9" id="KW-1185">Reference proteome</keyword>
<evidence type="ECO:0000256" key="5">
    <source>
        <dbReference type="ARBA" id="ARBA00022679"/>
    </source>
</evidence>
<keyword evidence="4" id="KW-0489">Methyltransferase</keyword>
<reference evidence="9" key="1">
    <citation type="journal article" date="2019" name="Int. J. Syst. Evol. Microbiol.">
        <title>The Global Catalogue of Microorganisms (GCM) 10K type strain sequencing project: providing services to taxonomists for standard genome sequencing and annotation.</title>
        <authorList>
            <consortium name="The Broad Institute Genomics Platform"/>
            <consortium name="The Broad Institute Genome Sequencing Center for Infectious Disease"/>
            <person name="Wu L."/>
            <person name="Ma J."/>
        </authorList>
    </citation>
    <scope>NUCLEOTIDE SEQUENCE [LARGE SCALE GENOMIC DNA]</scope>
    <source>
        <strain evidence="9">CGMCC 1.15304</strain>
    </source>
</reference>
<comment type="function">
    <text evidence="2">Catalyzes the formation of N(7)-methylguanine at position 46 (m7G46) in tRNA.</text>
</comment>
<keyword evidence="6" id="KW-0949">S-adenosyl-L-methionine</keyword>
<evidence type="ECO:0000256" key="1">
    <source>
        <dbReference type="ARBA" id="ARBA00000142"/>
    </source>
</evidence>
<sequence length="219" mass="25097">MISASKKIISNQSGIHENLESVVKKHLESEFRKPVADHTKRAFDAVCRRLDDAPKRPLILDACCGVGDSSRTIAEQHEDHWVIGIDKSESRIMRERPTLFRDNLVLMRADLNDFYRLAVAAGWRLARHYVLYPNPYPKSVHLKRRWHASPVFPHMVKLGGVFEMRSNWKLYLDEFAAALDVVGHKADVAEFEAADPLTAFERKYRDSGQPLYRLTADLG</sequence>